<dbReference type="Proteomes" id="UP000659654">
    <property type="component" value="Unassembled WGS sequence"/>
</dbReference>
<feature type="transmembrane region" description="Helical" evidence="5">
    <location>
        <begin position="335"/>
        <end position="353"/>
    </location>
</feature>
<dbReference type="PANTHER" id="PTHR31154">
    <property type="entry name" value="MEMBRANE TRANSPORTER PROTEIN"/>
    <property type="match status" value="1"/>
</dbReference>
<keyword evidence="3 5" id="KW-1133">Transmembrane helix</keyword>
<comment type="subcellular location">
    <subcellularLocation>
        <location evidence="1">Membrane</location>
        <topology evidence="1">Multi-pass membrane protein</topology>
    </subcellularLocation>
</comment>
<evidence type="ECO:0000313" key="9">
    <source>
        <dbReference type="Proteomes" id="UP000659654"/>
    </source>
</evidence>
<feature type="transmembrane region" description="Helical" evidence="5">
    <location>
        <begin position="200"/>
        <end position="219"/>
    </location>
</feature>
<feature type="transmembrane region" description="Helical" evidence="5">
    <location>
        <begin position="231"/>
        <end position="254"/>
    </location>
</feature>
<dbReference type="eggNOG" id="ENOG502QUD0">
    <property type="taxonomic scope" value="Eukaryota"/>
</dbReference>
<evidence type="ECO:0000256" key="1">
    <source>
        <dbReference type="ARBA" id="ARBA00004141"/>
    </source>
</evidence>
<dbReference type="WBParaSite" id="BXY_0055500.1">
    <property type="protein sequence ID" value="BXY_0055500.1"/>
    <property type="gene ID" value="BXY_0055500"/>
</dbReference>
<evidence type="ECO:0000313" key="6">
    <source>
        <dbReference type="EMBL" id="CAD5228335.1"/>
    </source>
</evidence>
<feature type="transmembrane region" description="Helical" evidence="5">
    <location>
        <begin position="70"/>
        <end position="87"/>
    </location>
</feature>
<evidence type="ECO:0000256" key="3">
    <source>
        <dbReference type="ARBA" id="ARBA00022989"/>
    </source>
</evidence>
<name>A0A1I7RIM3_BURXY</name>
<evidence type="ECO:0000256" key="4">
    <source>
        <dbReference type="ARBA" id="ARBA00023136"/>
    </source>
</evidence>
<organism evidence="8 10">
    <name type="scientific">Bursaphelenchus xylophilus</name>
    <name type="common">Pinewood nematode worm</name>
    <name type="synonym">Aphelenchoides xylophilus</name>
    <dbReference type="NCBI Taxonomy" id="6326"/>
    <lineage>
        <taxon>Eukaryota</taxon>
        <taxon>Metazoa</taxon>
        <taxon>Ecdysozoa</taxon>
        <taxon>Nematoda</taxon>
        <taxon>Chromadorea</taxon>
        <taxon>Rhabditida</taxon>
        <taxon>Tylenchina</taxon>
        <taxon>Tylenchomorpha</taxon>
        <taxon>Aphelenchoidea</taxon>
        <taxon>Aphelenchoididae</taxon>
        <taxon>Bursaphelenchus</taxon>
    </lineage>
</organism>
<proteinExistence type="predicted"/>
<reference evidence="7" key="2">
    <citation type="submission" date="2020-08" db="EMBL/GenBank/DDBJ databases">
        <authorList>
            <person name="Kikuchi T."/>
        </authorList>
    </citation>
    <scope>NUCLEOTIDE SEQUENCE</scope>
    <source>
        <strain evidence="6">Ka4C1</strain>
    </source>
</reference>
<keyword evidence="2 5" id="KW-0812">Transmembrane</keyword>
<evidence type="ECO:0000313" key="8">
    <source>
        <dbReference type="Proteomes" id="UP000095284"/>
    </source>
</evidence>
<feature type="transmembrane region" description="Helical" evidence="5">
    <location>
        <begin position="168"/>
        <end position="188"/>
    </location>
</feature>
<dbReference type="InterPro" id="IPR002781">
    <property type="entry name" value="TM_pro_TauE-like"/>
</dbReference>
<protein>
    <submittedName>
        <fullName evidence="6">(pine wood nematode) hypothetical protein</fullName>
    </submittedName>
</protein>
<evidence type="ECO:0000256" key="2">
    <source>
        <dbReference type="ARBA" id="ARBA00022692"/>
    </source>
</evidence>
<dbReference type="Proteomes" id="UP000582659">
    <property type="component" value="Unassembled WGS sequence"/>
</dbReference>
<evidence type="ECO:0000256" key="5">
    <source>
        <dbReference type="SAM" id="Phobius"/>
    </source>
</evidence>
<dbReference type="PANTHER" id="PTHR31154:SF4">
    <property type="entry name" value="MEMBRANE TRANSPORTER PROTEIN"/>
    <property type="match status" value="1"/>
</dbReference>
<evidence type="ECO:0000313" key="7">
    <source>
        <dbReference type="EMBL" id="CAG9118904.1"/>
    </source>
</evidence>
<gene>
    <name evidence="6" type="ORF">BXYJ_LOCUS10393</name>
</gene>
<reference evidence="10" key="1">
    <citation type="submission" date="2016-11" db="UniProtKB">
        <authorList>
            <consortium name="WormBaseParasite"/>
        </authorList>
    </citation>
    <scope>IDENTIFICATION</scope>
</reference>
<dbReference type="EMBL" id="CAJFCV020000004">
    <property type="protein sequence ID" value="CAG9118904.1"/>
    <property type="molecule type" value="Genomic_DNA"/>
</dbReference>
<evidence type="ECO:0000313" key="10">
    <source>
        <dbReference type="WBParaSite" id="BXY_0055500.1"/>
    </source>
</evidence>
<dbReference type="AlphaFoldDB" id="A0A1I7RIM3"/>
<dbReference type="Pfam" id="PF01925">
    <property type="entry name" value="TauE"/>
    <property type="match status" value="1"/>
</dbReference>
<feature type="transmembrane region" description="Helical" evidence="5">
    <location>
        <begin position="107"/>
        <end position="133"/>
    </location>
</feature>
<dbReference type="EMBL" id="CAJFDI010000004">
    <property type="protein sequence ID" value="CAD5228335.1"/>
    <property type="molecule type" value="Genomic_DNA"/>
</dbReference>
<dbReference type="GO" id="GO:0016020">
    <property type="term" value="C:membrane"/>
    <property type="evidence" value="ECO:0007669"/>
    <property type="project" value="UniProtKB-SubCell"/>
</dbReference>
<feature type="transmembrane region" description="Helical" evidence="5">
    <location>
        <begin position="359"/>
        <end position="378"/>
    </location>
</feature>
<feature type="transmembrane region" description="Helical" evidence="5">
    <location>
        <begin position="306"/>
        <end position="328"/>
    </location>
</feature>
<sequence>MNTIKPLDDAKGLGGFGGEVVQRPAKKSRGLGGFLKKYFLEGQHLDDKVQDKINAQGRENLPFYERYRKYFAFLFPFLFFQTCWWSLAIRNNIFALYPTRYEMAITMILGGLVSGATSEGGGAIAFPVMTLLLKIPPTVSRDFSLMIQSCGMAASSFTVVYMKVKVEWHSIIFSSLGAFFSIIIGLQFMDDLLDAHQKKMMFVSIWFAFAVSLLILNLQKKRKTYDSIPNFGAWQAIALFLTGLFGGLLSAWTGSGVDICSFSMLTLLFRVSEKVATPTSVLLMCLNTWVGFYWRQLIQKNVSELAWEYFSVAVPVVVTCSPIGAFLSSHLHRQVLASFVYILETLALIGFLITKPDLYLIIAGAIIIIVAVAFFMIISRVGRHISDKIEAEALQRQLSLSGSSTPSTSKTASEVAIYP</sequence>
<keyword evidence="9" id="KW-1185">Reference proteome</keyword>
<dbReference type="Proteomes" id="UP000095284">
    <property type="component" value="Unplaced"/>
</dbReference>
<dbReference type="OrthoDB" id="5846871at2759"/>
<accession>A0A1I7RIM3</accession>
<keyword evidence="4 5" id="KW-0472">Membrane</keyword>